<evidence type="ECO:0000313" key="2">
    <source>
        <dbReference type="EMBL" id="PMP72999.1"/>
    </source>
</evidence>
<organism evidence="2 3">
    <name type="scientific">Calditerrivibrio nitroreducens</name>
    <dbReference type="NCBI Taxonomy" id="477976"/>
    <lineage>
        <taxon>Bacteria</taxon>
        <taxon>Pseudomonadati</taxon>
        <taxon>Deferribacterota</taxon>
        <taxon>Deferribacteres</taxon>
        <taxon>Deferribacterales</taxon>
        <taxon>Calditerrivibrionaceae</taxon>
    </lineage>
</organism>
<accession>A0A2J6WRX8</accession>
<keyword evidence="1" id="KW-0472">Membrane</keyword>
<feature type="transmembrane region" description="Helical" evidence="1">
    <location>
        <begin position="28"/>
        <end position="45"/>
    </location>
</feature>
<proteinExistence type="predicted"/>
<dbReference type="AlphaFoldDB" id="A0A2J6WRX8"/>
<evidence type="ECO:0000256" key="1">
    <source>
        <dbReference type="SAM" id="Phobius"/>
    </source>
</evidence>
<sequence>MSKNNNVHFEEVVIDKVESYINSNFKRILGFLVGIVVIGLAVYGLRQYYESQKNAEINKIGEFEAKFNSQEFNPEILVQYVKTCESISSLKDYCYFRAGAILATIGDKKGKEYLKKVGGNYKEFADSLLFDLGEKVDINQYKDSGKLATIWKYRAVLQDKKLLSSLDNATLNTRLISNTIYWE</sequence>
<dbReference type="EMBL" id="PNIN01000005">
    <property type="protein sequence ID" value="PMP72999.1"/>
    <property type="molecule type" value="Genomic_DNA"/>
</dbReference>
<dbReference type="Proteomes" id="UP000242881">
    <property type="component" value="Unassembled WGS sequence"/>
</dbReference>
<evidence type="ECO:0000313" key="3">
    <source>
        <dbReference type="Proteomes" id="UP000242881"/>
    </source>
</evidence>
<comment type="caution">
    <text evidence="2">The sequence shown here is derived from an EMBL/GenBank/DDBJ whole genome shotgun (WGS) entry which is preliminary data.</text>
</comment>
<protein>
    <recommendedName>
        <fullName evidence="4">Tetratricopeptide repeat-like domain-containing protein</fullName>
    </recommendedName>
</protein>
<keyword evidence="1" id="KW-0812">Transmembrane</keyword>
<evidence type="ECO:0008006" key="4">
    <source>
        <dbReference type="Google" id="ProtNLM"/>
    </source>
</evidence>
<name>A0A2J6WRX8_9BACT</name>
<reference evidence="2 3" key="1">
    <citation type="submission" date="2018-01" db="EMBL/GenBank/DDBJ databases">
        <title>Metagenomic assembled genomes from two thermal pools in the Uzon Caldera, Kamchatka, Russia.</title>
        <authorList>
            <person name="Wilkins L."/>
            <person name="Ettinger C."/>
        </authorList>
    </citation>
    <scope>NUCLEOTIDE SEQUENCE [LARGE SCALE GENOMIC DNA]</scope>
    <source>
        <strain evidence="2">ZAV-05</strain>
    </source>
</reference>
<keyword evidence="1" id="KW-1133">Transmembrane helix</keyword>
<gene>
    <name evidence="2" type="ORF">C0187_00350</name>
</gene>